<dbReference type="SUPFAM" id="SSF47473">
    <property type="entry name" value="EF-hand"/>
    <property type="match status" value="1"/>
</dbReference>
<feature type="domain" description="EF-hand" evidence="3">
    <location>
        <begin position="169"/>
        <end position="204"/>
    </location>
</feature>
<evidence type="ECO:0000313" key="4">
    <source>
        <dbReference type="EMBL" id="GLS13000.1"/>
    </source>
</evidence>
<evidence type="ECO:0000256" key="2">
    <source>
        <dbReference type="ARBA" id="ARBA00022737"/>
    </source>
</evidence>
<evidence type="ECO:0000313" key="5">
    <source>
        <dbReference type="Proteomes" id="UP001156903"/>
    </source>
</evidence>
<dbReference type="InterPro" id="IPR018247">
    <property type="entry name" value="EF_Hand_1_Ca_BS"/>
</dbReference>
<dbReference type="InterPro" id="IPR011992">
    <property type="entry name" value="EF-hand-dom_pair"/>
</dbReference>
<dbReference type="PROSITE" id="PS50222">
    <property type="entry name" value="EF_HAND_2"/>
    <property type="match status" value="4"/>
</dbReference>
<protein>
    <recommendedName>
        <fullName evidence="3">EF-hand domain-containing protein</fullName>
    </recommendedName>
</protein>
<dbReference type="PROSITE" id="PS00018">
    <property type="entry name" value="EF_HAND_1"/>
    <property type="match status" value="3"/>
</dbReference>
<reference evidence="5" key="1">
    <citation type="journal article" date="2019" name="Int. J. Syst. Evol. Microbiol.">
        <title>The Global Catalogue of Microorganisms (GCM) 10K type strain sequencing project: providing services to taxonomists for standard genome sequencing and annotation.</title>
        <authorList>
            <consortium name="The Broad Institute Genomics Platform"/>
            <consortium name="The Broad Institute Genome Sequencing Center for Infectious Disease"/>
            <person name="Wu L."/>
            <person name="Ma J."/>
        </authorList>
    </citation>
    <scope>NUCLEOTIDE SEQUENCE [LARGE SCALE GENOMIC DNA]</scope>
    <source>
        <strain evidence="5">NBRC 109341</strain>
    </source>
</reference>
<organism evidence="4 5">
    <name type="scientific">Hydrogenophaga electricum</name>
    <dbReference type="NCBI Taxonomy" id="1230953"/>
    <lineage>
        <taxon>Bacteria</taxon>
        <taxon>Pseudomonadati</taxon>
        <taxon>Pseudomonadota</taxon>
        <taxon>Betaproteobacteria</taxon>
        <taxon>Burkholderiales</taxon>
        <taxon>Comamonadaceae</taxon>
        <taxon>Hydrogenophaga</taxon>
    </lineage>
</organism>
<dbReference type="EMBL" id="BSPB01000002">
    <property type="protein sequence ID" value="GLS13000.1"/>
    <property type="molecule type" value="Genomic_DNA"/>
</dbReference>
<accession>A0ABQ6C2P6</accession>
<evidence type="ECO:0000259" key="3">
    <source>
        <dbReference type="PROSITE" id="PS50222"/>
    </source>
</evidence>
<sequence length="224" mass="22797">MSTTSSNAQNLWAQSLLNLAPNLTSQLQGKVMKKADLDGSGAIDASEFQAALDKVATKFGLPVSGDANTLFQQADTDGDALLSGAEMTQALLGLLAPASSGTQAFVQSRGDEARFAELDTDGDGVISKAEFGIGNAEAGVVTTTTTTTVTTVQSTADGDTATASTEPGAVTSRLQELVAGLDTDNDGQISGQELTAFIAQLSSQLELASRLYNQNPSGSGNATA</sequence>
<keyword evidence="5" id="KW-1185">Reference proteome</keyword>
<evidence type="ECO:0000256" key="1">
    <source>
        <dbReference type="ARBA" id="ARBA00022723"/>
    </source>
</evidence>
<dbReference type="Gene3D" id="1.10.238.10">
    <property type="entry name" value="EF-hand"/>
    <property type="match status" value="2"/>
</dbReference>
<comment type="caution">
    <text evidence="4">The sequence shown here is derived from an EMBL/GenBank/DDBJ whole genome shotgun (WGS) entry which is preliminary data.</text>
</comment>
<name>A0ABQ6C2P6_9BURK</name>
<keyword evidence="1" id="KW-0479">Metal-binding</keyword>
<gene>
    <name evidence="4" type="ORF">GCM10007935_04280</name>
</gene>
<dbReference type="Pfam" id="PF13202">
    <property type="entry name" value="EF-hand_5"/>
    <property type="match status" value="3"/>
</dbReference>
<dbReference type="RefSeq" id="WP_234264917.1">
    <property type="nucleotide sequence ID" value="NZ_BSPB01000002.1"/>
</dbReference>
<dbReference type="PANTHER" id="PTHR10891">
    <property type="entry name" value="EF-HAND CALCIUM-BINDING DOMAIN CONTAINING PROTEIN"/>
    <property type="match status" value="1"/>
</dbReference>
<feature type="domain" description="EF-hand" evidence="3">
    <location>
        <begin position="62"/>
        <end position="97"/>
    </location>
</feature>
<keyword evidence="2" id="KW-0677">Repeat</keyword>
<dbReference type="InterPro" id="IPR039647">
    <property type="entry name" value="EF_hand_pair_protein_CML-like"/>
</dbReference>
<dbReference type="SMART" id="SM00054">
    <property type="entry name" value="EFh"/>
    <property type="match status" value="4"/>
</dbReference>
<proteinExistence type="predicted"/>
<feature type="domain" description="EF-hand" evidence="3">
    <location>
        <begin position="112"/>
        <end position="141"/>
    </location>
</feature>
<dbReference type="Proteomes" id="UP001156903">
    <property type="component" value="Unassembled WGS sequence"/>
</dbReference>
<dbReference type="InterPro" id="IPR002048">
    <property type="entry name" value="EF_hand_dom"/>
</dbReference>
<feature type="domain" description="EF-hand" evidence="3">
    <location>
        <begin position="30"/>
        <end position="58"/>
    </location>
</feature>